<dbReference type="PROSITE" id="PS50830">
    <property type="entry name" value="TNASE_3"/>
    <property type="match status" value="1"/>
</dbReference>
<name>A0A0T5YUZ7_9GAMM</name>
<dbReference type="GO" id="GO:0004519">
    <property type="term" value="F:endonuclease activity"/>
    <property type="evidence" value="ECO:0007669"/>
    <property type="project" value="UniProtKB-KW"/>
</dbReference>
<dbReference type="InterPro" id="IPR016071">
    <property type="entry name" value="Staphylococal_nuclease_OB-fold"/>
</dbReference>
<dbReference type="Pfam" id="PF00565">
    <property type="entry name" value="SNase"/>
    <property type="match status" value="1"/>
</dbReference>
<proteinExistence type="predicted"/>
<comment type="caution">
    <text evidence="2">The sequence shown here is derived from an EMBL/GenBank/DDBJ whole genome shotgun (WGS) entry which is preliminary data.</text>
</comment>
<evidence type="ECO:0000259" key="1">
    <source>
        <dbReference type="PROSITE" id="PS50830"/>
    </source>
</evidence>
<dbReference type="SMART" id="SM00318">
    <property type="entry name" value="SNc"/>
    <property type="match status" value="1"/>
</dbReference>
<reference evidence="2 3" key="1">
    <citation type="submission" date="2015-11" db="EMBL/GenBank/DDBJ databases">
        <title>The genome of Candidatus Endoriftia persephone in Ridgeia piscesae and population structure of the North Eastern Pacific vestimentiferan symbionts.</title>
        <authorList>
            <person name="Perez M."/>
            <person name="Juniper K.S."/>
        </authorList>
    </citation>
    <scope>NUCLEOTIDE SEQUENCE [LARGE SCALE GENOMIC DNA]</scope>
    <source>
        <strain evidence="2">Ind11</strain>
    </source>
</reference>
<sequence>MMVCRGPLLVGLFLCLLFFLLPSFVAASCQSFESPTPQVKVAKVFDGDTLELKDGRRIRLIGINTPEIGRQGRTDETGARAARRLLQSLLEASAQRIYLRPGEEQQDRYHRHLAHLYNADGENLTERLLAAGVGLQIAIPPNLQNLDCYGQAEAEARAVGRGLWKGSDFPLDVSRLRARERGFYLLRGLVARAKRERDRIWIDLQGGVELWVHNDELPYFGDFKPELLAGRPLEVRGWLYPGKDGLRMRLRHPAAIRWLDR</sequence>
<accession>A0A0T5YUZ7</accession>
<feature type="domain" description="TNase-like" evidence="1">
    <location>
        <begin position="35"/>
        <end position="166"/>
    </location>
</feature>
<dbReference type="Gene3D" id="2.40.50.90">
    <property type="match status" value="1"/>
</dbReference>
<dbReference type="AlphaFoldDB" id="A0A0T5YUZ7"/>
<protein>
    <submittedName>
        <fullName evidence="2">Endonuclease YncB, thermonuclease family</fullName>
    </submittedName>
</protein>
<keyword evidence="2" id="KW-0255">Endonuclease</keyword>
<evidence type="ECO:0000313" key="2">
    <source>
        <dbReference type="EMBL" id="KRT54062.1"/>
    </source>
</evidence>
<dbReference type="PATRIC" id="fig|54398.3.peg.406"/>
<dbReference type="Proteomes" id="UP000051634">
    <property type="component" value="Unassembled WGS sequence"/>
</dbReference>
<evidence type="ECO:0000313" key="3">
    <source>
        <dbReference type="Proteomes" id="UP000051634"/>
    </source>
</evidence>
<organism evidence="2 3">
    <name type="scientific">endosymbiont of Ridgeia piscesae</name>
    <dbReference type="NCBI Taxonomy" id="54398"/>
    <lineage>
        <taxon>Bacteria</taxon>
        <taxon>Pseudomonadati</taxon>
        <taxon>Pseudomonadota</taxon>
        <taxon>Gammaproteobacteria</taxon>
        <taxon>sulfur-oxidizing symbionts</taxon>
    </lineage>
</organism>
<dbReference type="PROSITE" id="PS51257">
    <property type="entry name" value="PROKAR_LIPOPROTEIN"/>
    <property type="match status" value="1"/>
</dbReference>
<gene>
    <name evidence="2" type="ORF">Ga0074115_102164</name>
</gene>
<dbReference type="EMBL" id="LDXT01000094">
    <property type="protein sequence ID" value="KRT54062.1"/>
    <property type="molecule type" value="Genomic_DNA"/>
</dbReference>
<keyword evidence="3" id="KW-1185">Reference proteome</keyword>
<keyword evidence="2" id="KW-0540">Nuclease</keyword>
<dbReference type="InterPro" id="IPR035437">
    <property type="entry name" value="SNase_OB-fold_sf"/>
</dbReference>
<dbReference type="SUPFAM" id="SSF50199">
    <property type="entry name" value="Staphylococcal nuclease"/>
    <property type="match status" value="1"/>
</dbReference>
<keyword evidence="2" id="KW-0378">Hydrolase</keyword>